<reference evidence="4" key="1">
    <citation type="submission" date="2021-06" db="EMBL/GenBank/DDBJ databases">
        <authorList>
            <person name="Kallberg Y."/>
            <person name="Tangrot J."/>
            <person name="Rosling A."/>
        </authorList>
    </citation>
    <scope>NUCLEOTIDE SEQUENCE</scope>
    <source>
        <strain evidence="4">AZ414A</strain>
    </source>
</reference>
<dbReference type="SUPFAM" id="SSF56204">
    <property type="entry name" value="Hect, E3 ligase catalytic domain"/>
    <property type="match status" value="1"/>
</dbReference>
<dbReference type="Gene3D" id="3.30.2160.10">
    <property type="entry name" value="Hect, E3 ligase catalytic domain"/>
    <property type="match status" value="1"/>
</dbReference>
<comment type="caution">
    <text evidence="4">The sequence shown here is derived from an EMBL/GenBank/DDBJ whole genome shotgun (WGS) entry which is preliminary data.</text>
</comment>
<evidence type="ECO:0000256" key="2">
    <source>
        <dbReference type="PROSITE-ProRule" id="PRU00104"/>
    </source>
</evidence>
<accession>A0A9N9AWM3</accession>
<evidence type="ECO:0000256" key="1">
    <source>
        <dbReference type="ARBA" id="ARBA00022786"/>
    </source>
</evidence>
<gene>
    <name evidence="4" type="ORF">DEBURN_LOCUS6701</name>
</gene>
<dbReference type="OrthoDB" id="2356835at2759"/>
<feature type="active site" description="Glycyl thioester intermediate" evidence="2">
    <location>
        <position position="624"/>
    </location>
</feature>
<dbReference type="SMART" id="SM00119">
    <property type="entry name" value="HECTc"/>
    <property type="match status" value="1"/>
</dbReference>
<dbReference type="InterPro" id="IPR000569">
    <property type="entry name" value="HECT_dom"/>
</dbReference>
<name>A0A9N9AWM3_9GLOM</name>
<evidence type="ECO:0000259" key="3">
    <source>
        <dbReference type="PROSITE" id="PS50237"/>
    </source>
</evidence>
<dbReference type="Gene3D" id="3.90.1750.10">
    <property type="entry name" value="Hect, E3 ligase catalytic domains"/>
    <property type="match status" value="1"/>
</dbReference>
<protein>
    <submittedName>
        <fullName evidence="4">6239_t:CDS:1</fullName>
    </submittedName>
</protein>
<keyword evidence="5" id="KW-1185">Reference proteome</keyword>
<feature type="domain" description="HECT" evidence="3">
    <location>
        <begin position="326"/>
        <end position="660"/>
    </location>
</feature>
<keyword evidence="1 2" id="KW-0833">Ubl conjugation pathway</keyword>
<evidence type="ECO:0000313" key="4">
    <source>
        <dbReference type="EMBL" id="CAG8542850.1"/>
    </source>
</evidence>
<proteinExistence type="predicted"/>
<dbReference type="EMBL" id="CAJVPK010000719">
    <property type="protein sequence ID" value="CAG8542850.1"/>
    <property type="molecule type" value="Genomic_DNA"/>
</dbReference>
<organism evidence="4 5">
    <name type="scientific">Diversispora eburnea</name>
    <dbReference type="NCBI Taxonomy" id="1213867"/>
    <lineage>
        <taxon>Eukaryota</taxon>
        <taxon>Fungi</taxon>
        <taxon>Fungi incertae sedis</taxon>
        <taxon>Mucoromycota</taxon>
        <taxon>Glomeromycotina</taxon>
        <taxon>Glomeromycetes</taxon>
        <taxon>Diversisporales</taxon>
        <taxon>Diversisporaceae</taxon>
        <taxon>Diversispora</taxon>
    </lineage>
</organism>
<dbReference type="InterPro" id="IPR035983">
    <property type="entry name" value="Hect_E3_ubiquitin_ligase"/>
</dbReference>
<dbReference type="Proteomes" id="UP000789706">
    <property type="component" value="Unassembled WGS sequence"/>
</dbReference>
<dbReference type="GO" id="GO:0004842">
    <property type="term" value="F:ubiquitin-protein transferase activity"/>
    <property type="evidence" value="ECO:0007669"/>
    <property type="project" value="InterPro"/>
</dbReference>
<evidence type="ECO:0000313" key="5">
    <source>
        <dbReference type="Proteomes" id="UP000789706"/>
    </source>
</evidence>
<sequence length="660" mass="76423">MSTSSSSWIDPRRQNLTFHDNDDESLAIQLQQQFDEDLAAHTNNDEDKNFALLLQQQFDENLAIHTQNNDDDNEDKKIAMQLQLQLDEDFAHIQNTQNQTPAAINDLGEDENIAIQLQKQFDEDFVQSQVPATINDLNEDENIAMRLQQQFDSQSQVPATTNNSDEDRRLAMQLQQQLELEEVPATSNNFDEDRRLAMRLQQQLEENSQREEYQFDEDLGREEFNEGNQTKISLDLCEPLIFIVLLITNNLDVTFPGPQFLNFPLPEIVNVSNGEIVSEDLSSIIQGFKEKLEQEFPEATVKKIKLRTRNKQLMWTEFIAAIKNFNEIDFIKRPKISFLNEPAIDASGVFNDTIRQILEMFMSLENPEYGGDGHLFIGDSTKIISNTAPIDFMDELDVFGDILFLAIIHEAPFPTDLDITLFKHCLDLKNSISLDDLKNINLQKYNLVKELQNANPETNLSTIVGFDEWAEEKEITPVQKRMFARSKENLQKLAKQICEDVLINSRITQLNAIKKKLNKFGFFDILKAKQVKIEQIKECMYQEVMTPDDIIHRLVPIPNLNEKQNNVMNWLIEWLRRQGKDKLQEFCRLATGFTHPRNEIKITFKSTFFQESPDVQLTPKFETCSQEIKLSENFSSREELFKTMNAQVNATNDNENFTVV</sequence>
<dbReference type="AlphaFoldDB" id="A0A9N9AWM3"/>
<dbReference type="PROSITE" id="PS50237">
    <property type="entry name" value="HECT"/>
    <property type="match status" value="1"/>
</dbReference>